<gene>
    <name evidence="18" type="ORF">L3Y34_016683</name>
</gene>
<dbReference type="GO" id="GO:0008622">
    <property type="term" value="C:epsilon DNA polymerase complex"/>
    <property type="evidence" value="ECO:0007669"/>
    <property type="project" value="InterPro"/>
</dbReference>
<dbReference type="InterPro" id="IPR012337">
    <property type="entry name" value="RNaseH-like_sf"/>
</dbReference>
<dbReference type="GO" id="GO:0008270">
    <property type="term" value="F:zinc ion binding"/>
    <property type="evidence" value="ECO:0007669"/>
    <property type="project" value="UniProtKB-KW"/>
</dbReference>
<dbReference type="Pfam" id="PF03104">
    <property type="entry name" value="DNA_pol_B_exo1"/>
    <property type="match status" value="1"/>
</dbReference>
<dbReference type="SUPFAM" id="SSF53098">
    <property type="entry name" value="Ribonuclease H-like"/>
    <property type="match status" value="1"/>
</dbReference>
<evidence type="ECO:0000256" key="10">
    <source>
        <dbReference type="ARBA" id="ARBA00022932"/>
    </source>
</evidence>
<sequence>MSSKDDLLAQAVENDANYKERLSLIKSNDAIDAKLGFVRYTGIQEKKGFLINIQPSELVDEQTKVIVSVVDYFFISDMDERFKISYPFRPYFYIATLDGFEFQVSSYLSKKYGAQAQVEHMDKEDLDLKDHLSGLKKTYIKLSFTSTVEMMKIRKDLMPLVRKNTDRIKKESAYADYLARNLGGKGGSGTSDAQLNGDILNQIVDIREYDVPFHMRVSIDEKIFVGLWYDVKGVGPNRVPTIKRKDLAFFHAKPRVLAFDIETTKLPLKFPDRESDEIMMISYMVDGRGFLIINREIVSADINAFEYTPKAEYKGEFTVWNEKDETALIRKFFDHFLQVRPNIVVTYNGDFFDWPFVEARAKIRGFNMEKEIGFSKDSADEYKSRNCIHMDAFRWVKRDSYLPVGSQNLKAVTKAKLRYDPVEVEPELMCKMAREQPQQLANYSVSDAVSTYYLYMKYVHQFIFALCTIIPLGADDVLRKGSGTLCEALLMVEAFHSNIVFPNKYTGPEETRFSKDGHRVESETYVGGHVEALEAGVFRADIPARFRLSVDALEQLKSEVPETLRKELAREFEVSLDHVENFEQQCAEVEEAFDGLIAVPNRLENPRIYHLDVGAMYPNIILTNRLQPCAMVNEEICMGCSFNMPDAECKRTMAWEWRGELTPATRGEYQQIMQQLEAESFGKPPKHFHMLERAEREAIEMKRVKDYSRRVYGKTHLTKLEMRETMICQRENHFYVETVKAFRDRRYEYKDMLKKAKGRFDQAQAENDLATVATSKLEMVLYESLQLAHKCILNSFYGYVMRKGSRWYSMEMAGIVCHTGANIIKEARKLVDKIGKPLELDTDGIWCLIPASFPENVTFKLKNHKRNQVTVSYPGAMLNALVYEGFTNHQYFTLQKDGSYLKSSENSIYFEVDGPYQCMVLPASKEEGKKLKKRYAVFNLDGSLAEMKGFELKRRGELNIIKHFQSHVFKTFLNGKTLEETYKAVAGDANHWLDILHSHGEEISDEELFDLISENRSMSRKLEDYGSQKSTSISTAKRLAEFLGDDMVKDAGLACMFIISRHPVGAPVTERAIPVAIFKADSKVKSHYIRKWTKQQDYDEDTDIRDMLDWDYYIERFGSCIQKIITIPAALQGVVNPVPRVPHPDWLQNKIRNKVDAHKQPRINQIFAACQKPSTSNNTLENGKRRRSPDVDSSDDVIAEDVDSQEGDKENLAKRKKAVETKKNQEAEVLEKKTLVDHGFDDWLGFLKKKWRIQRKERKNQLKTARDSDAVDTIVRGAREAESEREWHILSVEPTADSSFFNVWMSVQGQMQKLTLKVGRKILVDSRAPRGNRETVRRVLPHHKPPGYLYEFKTDEAQLTALMDKLYSETCSSTIDGIYESEVPTEFRAVLQLGSTVRPDHGVSLGGHQLTLESLRPMEKMSYLPNEQNIRTIFLYKFSQDTRHVYSLIDTSGSAAYLYVVNSGDVQLPNMDALYTSAYNKIMSTERGQLCKTPEKMQFTVKRFSSNEECERQLGRALRAFREFSSKTAVVLLLSDTEPLRLARKIPNLGLFPNVQLHITEPSSLLNQIDWQKVVARRVLQHYFNSFFFLTDYLEWARYLRVPLGNLPADHALFGLDLLYARHLQKSGHALWATKSSRPDLGGKELDDIRLSIDWNPLSVDDTVLLNRETFCETACVELQLSAVAVTALVQRSRVLEAEGADDVVTFDSMNTIAQQSVTGGTQNSIACYDEGAAVDASIKILKQMLTECVRHIAHQGNRHADEVVMTVSRWLNTRSALLFDSALTRSISVLESKLVLLLCAECERIGAKVIHATAQKLVLNTGKMTSEEAKGFVEMLILSLSTNVVFAALHITPVKFFDSMLWMDAHNHTGICIVDGDSESPDVIDDSVPTSSSSQPQATRQFETTAIWKIAEEMPDESNIRDEFLQMIGAFILEFLETNREVQFDTESAATFRADVISQKISHRLYRVVNKLVHNNAESAHCATYLVNAICRALSCDQTSQLAVEGVRDNARRLLHNVVVEVDMTPLRQTTLFVSNVFCSSCSQASNVFLSSTDEILTCTTCQSKLNSDVIDMMICDRLNQLLTAYQIQDHQCAKCRSVRHDTLPLYCECCSPFNPQITPSQLKHEATTVETVANIRNFTLSSELATWILKMVV</sequence>
<dbReference type="Gene3D" id="3.30.420.10">
    <property type="entry name" value="Ribonuclease H-like superfamily/Ribonuclease H"/>
    <property type="match status" value="1"/>
</dbReference>
<evidence type="ECO:0000256" key="1">
    <source>
        <dbReference type="ARBA" id="ARBA00004123"/>
    </source>
</evidence>
<dbReference type="Gene3D" id="3.90.1600.10">
    <property type="entry name" value="Palm domain of DNA polymerase"/>
    <property type="match status" value="1"/>
</dbReference>
<keyword evidence="6 15" id="KW-0235">DNA replication</keyword>
<evidence type="ECO:0000256" key="6">
    <source>
        <dbReference type="ARBA" id="ARBA00022705"/>
    </source>
</evidence>
<dbReference type="Gene3D" id="1.10.132.60">
    <property type="entry name" value="DNA polymerase family B, C-terminal domain"/>
    <property type="match status" value="1"/>
</dbReference>
<keyword evidence="13 15" id="KW-0238">DNA-binding</keyword>
<dbReference type="InterPro" id="IPR029703">
    <property type="entry name" value="POL2"/>
</dbReference>
<dbReference type="InterPro" id="IPR042087">
    <property type="entry name" value="DNA_pol_B_thumb"/>
</dbReference>
<evidence type="ECO:0000256" key="14">
    <source>
        <dbReference type="ARBA" id="ARBA00023242"/>
    </source>
</evidence>
<dbReference type="Proteomes" id="UP000827892">
    <property type="component" value="Chromosome I"/>
</dbReference>
<dbReference type="Pfam" id="PF08490">
    <property type="entry name" value="DUF1744"/>
    <property type="match status" value="1"/>
</dbReference>
<dbReference type="EC" id="2.7.7.7" evidence="15"/>
<dbReference type="EMBL" id="CP090891">
    <property type="protein sequence ID" value="ULU14321.1"/>
    <property type="molecule type" value="Genomic_DNA"/>
</dbReference>
<evidence type="ECO:0000256" key="9">
    <source>
        <dbReference type="ARBA" id="ARBA00022833"/>
    </source>
</evidence>
<keyword evidence="9 15" id="KW-0862">Zinc</keyword>
<dbReference type="GO" id="GO:0003677">
    <property type="term" value="F:DNA binding"/>
    <property type="evidence" value="ECO:0007669"/>
    <property type="project" value="UniProtKB-KW"/>
</dbReference>
<dbReference type="InterPro" id="IPR013697">
    <property type="entry name" value="DNA_pol_e_suA_C"/>
</dbReference>
<proteinExistence type="inferred from homology"/>
<dbReference type="InterPro" id="IPR054475">
    <property type="entry name" value="Znf-DPOE"/>
</dbReference>
<dbReference type="Pfam" id="PF22912">
    <property type="entry name" value="zf-DPOE"/>
    <property type="match status" value="1"/>
</dbReference>
<evidence type="ECO:0000256" key="8">
    <source>
        <dbReference type="ARBA" id="ARBA00022771"/>
    </source>
</evidence>
<dbReference type="InterPro" id="IPR036397">
    <property type="entry name" value="RNaseH_sf"/>
</dbReference>
<evidence type="ECO:0000259" key="17">
    <source>
        <dbReference type="SMART" id="SM01159"/>
    </source>
</evidence>
<evidence type="ECO:0000256" key="16">
    <source>
        <dbReference type="SAM" id="MobiDB-lite"/>
    </source>
</evidence>
<evidence type="ECO:0000256" key="2">
    <source>
        <dbReference type="ARBA" id="ARBA00005755"/>
    </source>
</evidence>
<keyword evidence="12 15" id="KW-0411">Iron-sulfur</keyword>
<dbReference type="Gene3D" id="3.30.342.10">
    <property type="entry name" value="DNA Polymerase, chain B, domain 1"/>
    <property type="match status" value="1"/>
</dbReference>
<dbReference type="GO" id="GO:0000166">
    <property type="term" value="F:nucleotide binding"/>
    <property type="evidence" value="ECO:0007669"/>
    <property type="project" value="InterPro"/>
</dbReference>
<dbReference type="PANTHER" id="PTHR10670:SF0">
    <property type="entry name" value="DNA POLYMERASE EPSILON CATALYTIC SUBUNIT A"/>
    <property type="match status" value="1"/>
</dbReference>
<evidence type="ECO:0000256" key="4">
    <source>
        <dbReference type="ARBA" id="ARBA00022679"/>
    </source>
</evidence>
<evidence type="ECO:0000256" key="12">
    <source>
        <dbReference type="ARBA" id="ARBA00023014"/>
    </source>
</evidence>
<dbReference type="CDD" id="cd05779">
    <property type="entry name" value="DNA_polB_epsilon_exo"/>
    <property type="match status" value="1"/>
</dbReference>
<dbReference type="GO" id="GO:0006260">
    <property type="term" value="P:DNA replication"/>
    <property type="evidence" value="ECO:0007669"/>
    <property type="project" value="UniProtKB-KW"/>
</dbReference>
<dbReference type="InterPro" id="IPR023211">
    <property type="entry name" value="DNA_pol_palm_dom_sf"/>
</dbReference>
<dbReference type="PANTHER" id="PTHR10670">
    <property type="entry name" value="DNA POLYMERASE EPSILON CATALYTIC SUBUNIT A"/>
    <property type="match status" value="1"/>
</dbReference>
<evidence type="ECO:0000256" key="13">
    <source>
        <dbReference type="ARBA" id="ARBA00023125"/>
    </source>
</evidence>
<protein>
    <recommendedName>
        <fullName evidence="15">DNA polymerase epsilon catalytic subunit</fullName>
        <ecNumber evidence="15">2.7.7.7</ecNumber>
    </recommendedName>
</protein>
<evidence type="ECO:0000256" key="15">
    <source>
        <dbReference type="RuleBase" id="RU365029"/>
    </source>
</evidence>
<keyword evidence="3 15" id="KW-0004">4Fe-4S</keyword>
<dbReference type="InterPro" id="IPR006133">
    <property type="entry name" value="DNA-dir_DNA_pol_B_exonuc"/>
</dbReference>
<dbReference type="Pfam" id="PF22634">
    <property type="entry name" value="POL2_thumb"/>
    <property type="match status" value="1"/>
</dbReference>
<evidence type="ECO:0000313" key="19">
    <source>
        <dbReference type="Proteomes" id="UP000827892"/>
    </source>
</evidence>
<keyword evidence="14 15" id="KW-0539">Nucleus</keyword>
<dbReference type="CDD" id="cd05535">
    <property type="entry name" value="POLBc_epsilon"/>
    <property type="match status" value="1"/>
</dbReference>
<keyword evidence="10 15" id="KW-0239">DNA-directed DNA polymerase</keyword>
<comment type="function">
    <text evidence="15">DNA polymerase II participates in chromosomal DNA replication.</text>
</comment>
<dbReference type="InterPro" id="IPR043502">
    <property type="entry name" value="DNA/RNA_pol_sf"/>
</dbReference>
<evidence type="ECO:0000256" key="5">
    <source>
        <dbReference type="ARBA" id="ARBA00022695"/>
    </source>
</evidence>
<dbReference type="FunFam" id="3.30.420.10:FF:000010">
    <property type="entry name" value="DNA polymerase epsilon catalytic subunit"/>
    <property type="match status" value="1"/>
</dbReference>
<dbReference type="FunFam" id="3.30.342.10:FF:000023">
    <property type="entry name" value="DNA polymerase epsilon catalytic subunit"/>
    <property type="match status" value="1"/>
</dbReference>
<organism evidence="18 19">
    <name type="scientific">Caenorhabditis briggsae</name>
    <dbReference type="NCBI Taxonomy" id="6238"/>
    <lineage>
        <taxon>Eukaryota</taxon>
        <taxon>Metazoa</taxon>
        <taxon>Ecdysozoa</taxon>
        <taxon>Nematoda</taxon>
        <taxon>Chromadorea</taxon>
        <taxon>Rhabditida</taxon>
        <taxon>Rhabditina</taxon>
        <taxon>Rhabditomorpha</taxon>
        <taxon>Rhabditoidea</taxon>
        <taxon>Rhabditidae</taxon>
        <taxon>Peloderinae</taxon>
        <taxon>Caenorhabditis</taxon>
    </lineage>
</organism>
<dbReference type="SMART" id="SM00486">
    <property type="entry name" value="POLBc"/>
    <property type="match status" value="1"/>
</dbReference>
<dbReference type="GO" id="GO:0006281">
    <property type="term" value="P:DNA repair"/>
    <property type="evidence" value="ECO:0007669"/>
    <property type="project" value="InterPro"/>
</dbReference>
<keyword evidence="8 15" id="KW-0863">Zinc-finger</keyword>
<keyword evidence="5 15" id="KW-0548">Nucleotidyltransferase</keyword>
<evidence type="ECO:0000313" key="18">
    <source>
        <dbReference type="EMBL" id="ULU14321.1"/>
    </source>
</evidence>
<dbReference type="SUPFAM" id="SSF56672">
    <property type="entry name" value="DNA/RNA polymerases"/>
    <property type="match status" value="1"/>
</dbReference>
<keyword evidence="4 15" id="KW-0808">Transferase</keyword>
<comment type="cofactor">
    <cofactor evidence="15">
        <name>[4Fe-4S] cluster</name>
        <dbReference type="ChEBI" id="CHEBI:49883"/>
    </cofactor>
</comment>
<dbReference type="InterPro" id="IPR006172">
    <property type="entry name" value="DNA-dir_DNA_pol_B"/>
</dbReference>
<dbReference type="GO" id="GO:0051539">
    <property type="term" value="F:4 iron, 4 sulfur cluster binding"/>
    <property type="evidence" value="ECO:0007669"/>
    <property type="project" value="UniProtKB-KW"/>
</dbReference>
<feature type="region of interest" description="Disordered" evidence="16">
    <location>
        <begin position="1172"/>
        <end position="1195"/>
    </location>
</feature>
<dbReference type="GO" id="GO:0003887">
    <property type="term" value="F:DNA-directed DNA polymerase activity"/>
    <property type="evidence" value="ECO:0007669"/>
    <property type="project" value="UniProtKB-KW"/>
</dbReference>
<dbReference type="SMART" id="SM01159">
    <property type="entry name" value="DUF1744"/>
    <property type="match status" value="1"/>
</dbReference>
<evidence type="ECO:0000256" key="3">
    <source>
        <dbReference type="ARBA" id="ARBA00022485"/>
    </source>
</evidence>
<keyword evidence="11 15" id="KW-0408">Iron</keyword>
<dbReference type="FunFam" id="1.10.132.60:FF:000002">
    <property type="entry name" value="DNA polymerase epsilon catalytic subunit"/>
    <property type="match status" value="1"/>
</dbReference>
<dbReference type="Gene3D" id="1.10.287.690">
    <property type="entry name" value="Helix hairpin bin"/>
    <property type="match status" value="1"/>
</dbReference>
<comment type="similarity">
    <text evidence="2 15">Belongs to the DNA polymerase type-B family.</text>
</comment>
<evidence type="ECO:0000256" key="7">
    <source>
        <dbReference type="ARBA" id="ARBA00022723"/>
    </source>
</evidence>
<dbReference type="InterPro" id="IPR055191">
    <property type="entry name" value="POL2_thumb"/>
</dbReference>
<keyword evidence="7 15" id="KW-0479">Metal-binding</keyword>
<comment type="catalytic activity">
    <reaction evidence="15">
        <text>DNA(n) + a 2'-deoxyribonucleoside 5'-triphosphate = DNA(n+1) + diphosphate</text>
        <dbReference type="Rhea" id="RHEA:22508"/>
        <dbReference type="Rhea" id="RHEA-COMP:17339"/>
        <dbReference type="Rhea" id="RHEA-COMP:17340"/>
        <dbReference type="ChEBI" id="CHEBI:33019"/>
        <dbReference type="ChEBI" id="CHEBI:61560"/>
        <dbReference type="ChEBI" id="CHEBI:173112"/>
        <dbReference type="EC" id="2.7.7.7"/>
    </reaction>
</comment>
<accession>A0AAE9J0W5</accession>
<name>A0AAE9J0W5_CAEBR</name>
<evidence type="ECO:0000256" key="11">
    <source>
        <dbReference type="ARBA" id="ARBA00023004"/>
    </source>
</evidence>
<reference evidence="18 19" key="1">
    <citation type="submission" date="2022-05" db="EMBL/GenBank/DDBJ databases">
        <title>Chromosome-level reference genomes for two strains of Caenorhabditis briggsae: an improved platform for comparative genomics.</title>
        <authorList>
            <person name="Stevens L."/>
            <person name="Andersen E.C."/>
        </authorList>
    </citation>
    <scope>NUCLEOTIDE SEQUENCE [LARGE SCALE GENOMIC DNA]</scope>
    <source>
        <strain evidence="18">QX1410_ONT</strain>
        <tissue evidence="18">Whole-organism</tissue>
    </source>
</reference>
<comment type="subcellular location">
    <subcellularLocation>
        <location evidence="1 15">Nucleus</location>
    </subcellularLocation>
</comment>
<feature type="domain" description="DNA polymerase epsilon catalytic subunit A C-terminal" evidence="17">
    <location>
        <begin position="1470"/>
        <end position="1872"/>
    </location>
</feature>
<feature type="compositionally biased region" description="Polar residues" evidence="16">
    <location>
        <begin position="1172"/>
        <end position="1181"/>
    </location>
</feature>
<dbReference type="FunFam" id="3.90.1600.10:FF:000006">
    <property type="entry name" value="DNA polymerase epsilon catalytic subunit"/>
    <property type="match status" value="1"/>
</dbReference>